<dbReference type="Pfam" id="PF01555">
    <property type="entry name" value="N6_N4_Mtase"/>
    <property type="match status" value="1"/>
</dbReference>
<dbReference type="EMBL" id="FNRI01000004">
    <property type="protein sequence ID" value="SEA57537.1"/>
    <property type="molecule type" value="Genomic_DNA"/>
</dbReference>
<dbReference type="STRING" id="1033731.SAMN05444145_104240"/>
<dbReference type="GO" id="GO:0032259">
    <property type="term" value="P:methylation"/>
    <property type="evidence" value="ECO:0007669"/>
    <property type="project" value="UniProtKB-KW"/>
</dbReference>
<proteinExistence type="inferred from homology"/>
<dbReference type="Proteomes" id="UP000183253">
    <property type="component" value="Unassembled WGS sequence"/>
</dbReference>
<dbReference type="EC" id="2.1.1.-" evidence="3"/>
<dbReference type="Gene3D" id="3.40.50.150">
    <property type="entry name" value="Vaccinia Virus protein VP39"/>
    <property type="match status" value="1"/>
</dbReference>
<accession>A0A1H4CAX3</accession>
<dbReference type="GO" id="GO:0008170">
    <property type="term" value="F:N-methyltransferase activity"/>
    <property type="evidence" value="ECO:0007669"/>
    <property type="project" value="InterPro"/>
</dbReference>
<organism evidence="5 6">
    <name type="scientific">Alistipes timonensis JC136</name>
    <dbReference type="NCBI Taxonomy" id="1033731"/>
    <lineage>
        <taxon>Bacteria</taxon>
        <taxon>Pseudomonadati</taxon>
        <taxon>Bacteroidota</taxon>
        <taxon>Bacteroidia</taxon>
        <taxon>Bacteroidales</taxon>
        <taxon>Rikenellaceae</taxon>
        <taxon>Alistipes</taxon>
    </lineage>
</organism>
<reference evidence="5 6" key="1">
    <citation type="submission" date="2016-10" db="EMBL/GenBank/DDBJ databases">
        <authorList>
            <person name="de Groot N.N."/>
        </authorList>
    </citation>
    <scope>NUCLEOTIDE SEQUENCE [LARGE SCALE GENOMIC DNA]</scope>
    <source>
        <strain evidence="5 6">DSM 25383</strain>
    </source>
</reference>
<dbReference type="PRINTS" id="PR00508">
    <property type="entry name" value="S21N4MTFRASE"/>
</dbReference>
<evidence type="ECO:0000256" key="2">
    <source>
        <dbReference type="ARBA" id="ARBA00022679"/>
    </source>
</evidence>
<dbReference type="OrthoDB" id="9800801at2"/>
<keyword evidence="6" id="KW-1185">Reference proteome</keyword>
<evidence type="ECO:0000259" key="4">
    <source>
        <dbReference type="Pfam" id="PF01555"/>
    </source>
</evidence>
<evidence type="ECO:0000256" key="1">
    <source>
        <dbReference type="ARBA" id="ARBA00022603"/>
    </source>
</evidence>
<sequence>MNTIYNIDARQISTILNDEIVDVTISSPPYFDLKDYGYEGQIGYGQQYDQYLNDLKIVFENVYHCTKNNGTLWIIIDAFRRNDEVIPLPFDFSKKMAEIGWKLQEIIIWEKDKTVPWAHQGQMRNIFEYILFFSKSKEYTFHIDRVRDYENLKKWWVKYPERYNPKGKTPTGIWKFEIPTQGSWGNSYRSHFCPLPERMIEQIIKITTDENSVVLDPFAGSGTVPAVAHFMKRRYLGFELNPEYIKMFEKYITDLSAERISAYEKESATCLKQTKFQELILDLRILKYAKIILLGLQKKNNNDIRCVFVQKAEKTSQKHTILVNATYRFLVTADANTDKLQAEINTLITKAPLSKFGIAPEFQITNDEIAFTEIIADKKLYAYSLKSTHCFTNVILDNTTALLHPIVSEIMVALNEKDYE</sequence>
<comment type="similarity">
    <text evidence="3">Belongs to the N(4)/N(6)-methyltransferase family.</text>
</comment>
<dbReference type="AlphaFoldDB" id="A0A1H4CAX3"/>
<dbReference type="SUPFAM" id="SSF53335">
    <property type="entry name" value="S-adenosyl-L-methionine-dependent methyltransferases"/>
    <property type="match status" value="1"/>
</dbReference>
<name>A0A1H4CAX3_9BACT</name>
<dbReference type="GO" id="GO:0003677">
    <property type="term" value="F:DNA binding"/>
    <property type="evidence" value="ECO:0007669"/>
    <property type="project" value="InterPro"/>
</dbReference>
<evidence type="ECO:0000256" key="3">
    <source>
        <dbReference type="RuleBase" id="RU362026"/>
    </source>
</evidence>
<keyword evidence="1 5" id="KW-0489">Methyltransferase</keyword>
<dbReference type="InterPro" id="IPR029063">
    <property type="entry name" value="SAM-dependent_MTases_sf"/>
</dbReference>
<protein>
    <recommendedName>
        <fullName evidence="3">Methyltransferase</fullName>
        <ecNumber evidence="3">2.1.1.-</ecNumber>
    </recommendedName>
</protein>
<dbReference type="RefSeq" id="WP_044106437.1">
    <property type="nucleotide sequence ID" value="NZ_CAEG01000011.1"/>
</dbReference>
<evidence type="ECO:0000313" key="5">
    <source>
        <dbReference type="EMBL" id="SEA57537.1"/>
    </source>
</evidence>
<gene>
    <name evidence="5" type="ORF">SAMN05444145_104240</name>
</gene>
<keyword evidence="2" id="KW-0808">Transferase</keyword>
<dbReference type="InterPro" id="IPR002941">
    <property type="entry name" value="DNA_methylase_N4/N6"/>
</dbReference>
<evidence type="ECO:0000313" key="6">
    <source>
        <dbReference type="Proteomes" id="UP000183253"/>
    </source>
</evidence>
<feature type="domain" description="DNA methylase N-4/N-6" evidence="4">
    <location>
        <begin position="21"/>
        <end position="249"/>
    </location>
</feature>
<dbReference type="InterPro" id="IPR001091">
    <property type="entry name" value="RM_Methyltransferase"/>
</dbReference>